<sequence length="302" mass="32942">MFKGSLVALITPFQKAQIDFEALTRLVEWHVQEGTQGIVACGTTGEFSSLTSTDQREILATCIQAAHGRLPIIAGINAFDVKNAVELIFQAEKVGAHGVMVVNPPYIKPTQEGLYEFFKEIHDQTNLPIIIYNNPGRTGTLITPQTLARLSNCARIVGVKDSSGDLLSPLEVRRLAQKDFIQLCGEDPMTVAFLAHGGEGCISVTANVAPRLCADLHLAWKENDLERVSFIRDRLALLNKALFSEGNPVPIKYAASLLGLCHNEVRLPLLPASEHARTLVRAALEYAELIPKEATIGKESHG</sequence>
<dbReference type="InterPro" id="IPR002220">
    <property type="entry name" value="DapA-like"/>
</dbReference>
<dbReference type="SUPFAM" id="SSF51569">
    <property type="entry name" value="Aldolase"/>
    <property type="match status" value="1"/>
</dbReference>
<evidence type="ECO:0000256" key="6">
    <source>
        <dbReference type="ARBA" id="ARBA00022605"/>
    </source>
</evidence>
<dbReference type="GO" id="GO:0019877">
    <property type="term" value="P:diaminopimelate biosynthetic process"/>
    <property type="evidence" value="ECO:0007669"/>
    <property type="project" value="UniProtKB-UniRule"/>
</dbReference>
<feature type="active site" description="Proton donor/acceptor" evidence="12 14">
    <location>
        <position position="132"/>
    </location>
</feature>
<name>A0A8J7TU91_9PROT</name>
<dbReference type="SMART" id="SM01130">
    <property type="entry name" value="DHDPS"/>
    <property type="match status" value="1"/>
</dbReference>
<dbReference type="GO" id="GO:0005829">
    <property type="term" value="C:cytosol"/>
    <property type="evidence" value="ECO:0007669"/>
    <property type="project" value="TreeGrafter"/>
</dbReference>
<organism evidence="16 17">
    <name type="scientific">Candidatus Paracaedimonas acanthamoebae</name>
    <dbReference type="NCBI Taxonomy" id="244581"/>
    <lineage>
        <taxon>Bacteria</taxon>
        <taxon>Pseudomonadati</taxon>
        <taxon>Pseudomonadota</taxon>
        <taxon>Alphaproteobacteria</taxon>
        <taxon>Holosporales</taxon>
        <taxon>Caedimonadaceae</taxon>
        <taxon>Candidatus Paracaedimonas</taxon>
    </lineage>
</organism>
<comment type="pathway">
    <text evidence="2 12">Amino-acid biosynthesis; L-lysine biosynthesis via DAP pathway; (S)-tetrahydrodipicolinate from L-aspartate: step 3/4.</text>
</comment>
<dbReference type="EC" id="4.3.3.7" evidence="4 12"/>
<comment type="function">
    <text evidence="1 12">Catalyzes the condensation of (S)-aspartate-beta-semialdehyde [(S)-ASA] and pyruvate to 4-hydroxy-tetrahydrodipicolinate (HTPA).</text>
</comment>
<comment type="similarity">
    <text evidence="3 12 13">Belongs to the DapA family.</text>
</comment>
<feature type="binding site" evidence="12 15">
    <location>
        <position position="202"/>
    </location>
    <ligand>
        <name>pyruvate</name>
        <dbReference type="ChEBI" id="CHEBI:15361"/>
    </ligand>
</feature>
<dbReference type="PIRSF" id="PIRSF001365">
    <property type="entry name" value="DHDPS"/>
    <property type="match status" value="1"/>
</dbReference>
<feature type="site" description="Part of a proton relay during catalysis" evidence="12">
    <location>
        <position position="43"/>
    </location>
</feature>
<keyword evidence="9 12" id="KW-0456">Lyase</keyword>
<comment type="catalytic activity">
    <reaction evidence="11 12">
        <text>L-aspartate 4-semialdehyde + pyruvate = (2S,4S)-4-hydroxy-2,3,4,5-tetrahydrodipicolinate + H2O + H(+)</text>
        <dbReference type="Rhea" id="RHEA:34171"/>
        <dbReference type="ChEBI" id="CHEBI:15361"/>
        <dbReference type="ChEBI" id="CHEBI:15377"/>
        <dbReference type="ChEBI" id="CHEBI:15378"/>
        <dbReference type="ChEBI" id="CHEBI:67139"/>
        <dbReference type="ChEBI" id="CHEBI:537519"/>
        <dbReference type="EC" id="4.3.3.7"/>
    </reaction>
</comment>
<dbReference type="GO" id="GO:0008840">
    <property type="term" value="F:4-hydroxy-tetrahydrodipicolinate synthase activity"/>
    <property type="evidence" value="ECO:0007669"/>
    <property type="project" value="UniProtKB-UniRule"/>
</dbReference>
<comment type="caution">
    <text evidence="12">Was originally thought to be a dihydrodipicolinate synthase (DHDPS), catalyzing the condensation of (S)-aspartate-beta-semialdehyde [(S)-ASA] and pyruvate to dihydrodipicolinate (DHDP). However, it was shown in E.coli that the product of the enzymatic reaction is not dihydrodipicolinate but in fact (4S)-4-hydroxy-2,3,4,5-tetrahydro-(2S)-dipicolinic acid (HTPA), and that the consecutive dehydration reaction leading to DHDP is not spontaneous but catalyzed by DapB.</text>
</comment>
<dbReference type="GO" id="GO:0009089">
    <property type="term" value="P:lysine biosynthetic process via diaminopimelate"/>
    <property type="evidence" value="ECO:0007669"/>
    <property type="project" value="UniProtKB-UniRule"/>
</dbReference>
<evidence type="ECO:0000256" key="14">
    <source>
        <dbReference type="PIRSR" id="PIRSR001365-1"/>
    </source>
</evidence>
<keyword evidence="7 12" id="KW-0220">Diaminopimelate biosynthesis</keyword>
<comment type="subcellular location">
    <subcellularLocation>
        <location evidence="12">Cytoplasm</location>
    </subcellularLocation>
</comment>
<dbReference type="PRINTS" id="PR00146">
    <property type="entry name" value="DHPICSNTHASE"/>
</dbReference>
<dbReference type="PANTHER" id="PTHR12128:SF66">
    <property type="entry name" value="4-HYDROXY-2-OXOGLUTARATE ALDOLASE, MITOCHONDRIAL"/>
    <property type="match status" value="1"/>
</dbReference>
<dbReference type="PANTHER" id="PTHR12128">
    <property type="entry name" value="DIHYDRODIPICOLINATE SYNTHASE"/>
    <property type="match status" value="1"/>
</dbReference>
<dbReference type="PROSITE" id="PS00666">
    <property type="entry name" value="DHDPS_2"/>
    <property type="match status" value="1"/>
</dbReference>
<evidence type="ECO:0000256" key="1">
    <source>
        <dbReference type="ARBA" id="ARBA00003294"/>
    </source>
</evidence>
<keyword evidence="6 12" id="KW-0028">Amino-acid biosynthesis</keyword>
<dbReference type="NCBIfam" id="TIGR00674">
    <property type="entry name" value="dapA"/>
    <property type="match status" value="1"/>
</dbReference>
<dbReference type="InterPro" id="IPR013785">
    <property type="entry name" value="Aldolase_TIM"/>
</dbReference>
<gene>
    <name evidence="12" type="primary">dapA</name>
    <name evidence="16" type="ORF">J0H12_07330</name>
</gene>
<evidence type="ECO:0000256" key="3">
    <source>
        <dbReference type="ARBA" id="ARBA00007592"/>
    </source>
</evidence>
<feature type="site" description="Part of a proton relay during catalysis" evidence="12">
    <location>
        <position position="106"/>
    </location>
</feature>
<dbReference type="EMBL" id="JAFKGL010000035">
    <property type="protein sequence ID" value="MBN9413710.1"/>
    <property type="molecule type" value="Genomic_DNA"/>
</dbReference>
<evidence type="ECO:0000256" key="10">
    <source>
        <dbReference type="ARBA" id="ARBA00023270"/>
    </source>
</evidence>
<evidence type="ECO:0000256" key="12">
    <source>
        <dbReference type="HAMAP-Rule" id="MF_00418"/>
    </source>
</evidence>
<evidence type="ECO:0000313" key="16">
    <source>
        <dbReference type="EMBL" id="MBN9413710.1"/>
    </source>
</evidence>
<dbReference type="CDD" id="cd00950">
    <property type="entry name" value="DHDPS"/>
    <property type="match status" value="1"/>
</dbReference>
<evidence type="ECO:0000256" key="8">
    <source>
        <dbReference type="ARBA" id="ARBA00023154"/>
    </source>
</evidence>
<evidence type="ECO:0000256" key="15">
    <source>
        <dbReference type="PIRSR" id="PIRSR001365-2"/>
    </source>
</evidence>
<dbReference type="UniPathway" id="UPA00034">
    <property type="reaction ID" value="UER00017"/>
</dbReference>
<dbReference type="InterPro" id="IPR020625">
    <property type="entry name" value="Schiff_base-form_aldolases_AS"/>
</dbReference>
<dbReference type="Proteomes" id="UP000664414">
    <property type="component" value="Unassembled WGS sequence"/>
</dbReference>
<evidence type="ECO:0000313" key="17">
    <source>
        <dbReference type="Proteomes" id="UP000664414"/>
    </source>
</evidence>
<evidence type="ECO:0000256" key="5">
    <source>
        <dbReference type="ARBA" id="ARBA00022490"/>
    </source>
</evidence>
<comment type="caution">
    <text evidence="16">The sequence shown here is derived from an EMBL/GenBank/DDBJ whole genome shotgun (WGS) entry which is preliminary data.</text>
</comment>
<feature type="binding site" evidence="12 15">
    <location>
        <position position="44"/>
    </location>
    <ligand>
        <name>pyruvate</name>
        <dbReference type="ChEBI" id="CHEBI:15361"/>
    </ligand>
</feature>
<evidence type="ECO:0000256" key="7">
    <source>
        <dbReference type="ARBA" id="ARBA00022915"/>
    </source>
</evidence>
<protein>
    <recommendedName>
        <fullName evidence="4 12">4-hydroxy-tetrahydrodipicolinate synthase</fullName>
        <shortName evidence="12">HTPA synthase</shortName>
        <ecNumber evidence="4 12">4.3.3.7</ecNumber>
    </recommendedName>
</protein>
<keyword evidence="10 12" id="KW-0704">Schiff base</keyword>
<dbReference type="Pfam" id="PF00701">
    <property type="entry name" value="DHDPS"/>
    <property type="match status" value="1"/>
</dbReference>
<accession>A0A8J7TU91</accession>
<keyword evidence="5 12" id="KW-0963">Cytoplasm</keyword>
<evidence type="ECO:0000256" key="9">
    <source>
        <dbReference type="ARBA" id="ARBA00023239"/>
    </source>
</evidence>
<evidence type="ECO:0000256" key="4">
    <source>
        <dbReference type="ARBA" id="ARBA00012086"/>
    </source>
</evidence>
<evidence type="ECO:0000256" key="2">
    <source>
        <dbReference type="ARBA" id="ARBA00005120"/>
    </source>
</evidence>
<evidence type="ECO:0000256" key="13">
    <source>
        <dbReference type="PIRNR" id="PIRNR001365"/>
    </source>
</evidence>
<comment type="subunit">
    <text evidence="12">Homotetramer; dimer of dimers.</text>
</comment>
<reference evidence="16" key="1">
    <citation type="submission" date="2021-02" db="EMBL/GenBank/DDBJ databases">
        <title>Thiocyanate and organic carbon inputs drive convergent selection for specific autotrophic Afipia and Thiobacillus strains within complex microbiomes.</title>
        <authorList>
            <person name="Huddy R.J."/>
            <person name="Sachdeva R."/>
            <person name="Kadzinga F."/>
            <person name="Kantor R.S."/>
            <person name="Harrison S.T.L."/>
            <person name="Banfield J.F."/>
        </authorList>
    </citation>
    <scope>NUCLEOTIDE SEQUENCE</scope>
    <source>
        <strain evidence="16">SCN18_10_11_15_R4_P_38_20</strain>
    </source>
</reference>
<dbReference type="InterPro" id="IPR005263">
    <property type="entry name" value="DapA"/>
</dbReference>
<evidence type="ECO:0000256" key="11">
    <source>
        <dbReference type="ARBA" id="ARBA00047836"/>
    </source>
</evidence>
<dbReference type="HAMAP" id="MF_00418">
    <property type="entry name" value="DapA"/>
    <property type="match status" value="1"/>
</dbReference>
<dbReference type="AlphaFoldDB" id="A0A8J7TU91"/>
<proteinExistence type="inferred from homology"/>
<dbReference type="Gene3D" id="3.20.20.70">
    <property type="entry name" value="Aldolase class I"/>
    <property type="match status" value="1"/>
</dbReference>
<feature type="active site" description="Schiff-base intermediate with substrate" evidence="12 14">
    <location>
        <position position="160"/>
    </location>
</feature>
<keyword evidence="8 12" id="KW-0457">Lysine biosynthesis</keyword>